<evidence type="ECO:0000256" key="1">
    <source>
        <dbReference type="ARBA" id="ARBA00022490"/>
    </source>
</evidence>
<feature type="region of interest" description="Disordered" evidence="11">
    <location>
        <begin position="220"/>
        <end position="240"/>
    </location>
</feature>
<keyword evidence="7 10" id="KW-0862">Zinc</keyword>
<feature type="binding site" evidence="10">
    <location>
        <begin position="203"/>
        <end position="211"/>
    </location>
    <ligand>
        <name>GTP</name>
        <dbReference type="ChEBI" id="CHEBI:37565"/>
    </ligand>
</feature>
<dbReference type="InterPro" id="IPR004881">
    <property type="entry name" value="Ribosome_biogen_GTPase_RsgA"/>
</dbReference>
<dbReference type="RefSeq" id="WP_409588834.1">
    <property type="nucleotide sequence ID" value="NZ_CAKMTZ010000071.1"/>
</dbReference>
<dbReference type="GO" id="GO:0005525">
    <property type="term" value="F:GTP binding"/>
    <property type="evidence" value="ECO:0007669"/>
    <property type="project" value="UniProtKB-UniRule"/>
</dbReference>
<dbReference type="Gene3D" id="1.10.40.50">
    <property type="entry name" value="Probable gtpase engc, domain 3"/>
    <property type="match status" value="1"/>
</dbReference>
<dbReference type="Pfam" id="PF03193">
    <property type="entry name" value="RsgA_GTPase"/>
    <property type="match status" value="1"/>
</dbReference>
<dbReference type="EMBL" id="CAKMUD010000072">
    <property type="protein sequence ID" value="CAH1586281.1"/>
    <property type="molecule type" value="Genomic_DNA"/>
</dbReference>
<proteinExistence type="inferred from homology"/>
<feature type="binding site" evidence="10">
    <location>
        <position position="284"/>
    </location>
    <ligand>
        <name>Zn(2+)</name>
        <dbReference type="ChEBI" id="CHEBI:29105"/>
    </ligand>
</feature>
<keyword evidence="2 10" id="KW-0690">Ribosome biogenesis</keyword>
<dbReference type="GO" id="GO:0005737">
    <property type="term" value="C:cytoplasm"/>
    <property type="evidence" value="ECO:0007669"/>
    <property type="project" value="UniProtKB-SubCell"/>
</dbReference>
<dbReference type="AlphaFoldDB" id="A0AAU9QLA1"/>
<keyword evidence="4 10" id="KW-0699">rRNA-binding</keyword>
<dbReference type="InterPro" id="IPR027417">
    <property type="entry name" value="P-loop_NTPase"/>
</dbReference>
<feature type="binding site" evidence="10">
    <location>
        <position position="289"/>
    </location>
    <ligand>
        <name>Zn(2+)</name>
        <dbReference type="ChEBI" id="CHEBI:29105"/>
    </ligand>
</feature>
<keyword evidence="9 10" id="KW-0342">GTP-binding</keyword>
<comment type="similarity">
    <text evidence="10">Belongs to the TRAFAC class YlqF/YawG GTPase family. RsgA subfamily.</text>
</comment>
<evidence type="ECO:0000313" key="15">
    <source>
        <dbReference type="Proteomes" id="UP001295462"/>
    </source>
</evidence>
<dbReference type="Gene3D" id="3.40.50.300">
    <property type="entry name" value="P-loop containing nucleotide triphosphate hydrolases"/>
    <property type="match status" value="1"/>
</dbReference>
<accession>A0AAU9QLA1</accession>
<dbReference type="InterPro" id="IPR010914">
    <property type="entry name" value="RsgA_GTPase_dom"/>
</dbReference>
<evidence type="ECO:0000259" key="13">
    <source>
        <dbReference type="PROSITE" id="PS51721"/>
    </source>
</evidence>
<dbReference type="PROSITE" id="PS50936">
    <property type="entry name" value="ENGC_GTPASE"/>
    <property type="match status" value="1"/>
</dbReference>
<comment type="function">
    <text evidence="10">One of several proteins that assist in the late maturation steps of the functional core of the 30S ribosomal subunit. Helps release RbfA from mature subunits. May play a role in the assembly of ribosomal proteins into the subunit. Circularly permuted GTPase that catalyzes slow GTP hydrolysis, GTPase activity is stimulated by the 30S ribosomal subunit.</text>
</comment>
<name>A0AAU9QLA1_9VIBR</name>
<evidence type="ECO:0000256" key="6">
    <source>
        <dbReference type="ARBA" id="ARBA00022801"/>
    </source>
</evidence>
<dbReference type="GO" id="GO:0003924">
    <property type="term" value="F:GTPase activity"/>
    <property type="evidence" value="ECO:0007669"/>
    <property type="project" value="UniProtKB-UniRule"/>
</dbReference>
<keyword evidence="6 10" id="KW-0378">Hydrolase</keyword>
<evidence type="ECO:0000256" key="9">
    <source>
        <dbReference type="ARBA" id="ARBA00023134"/>
    </source>
</evidence>
<dbReference type="SUPFAM" id="SSF52540">
    <property type="entry name" value="P-loop containing nucleoside triphosphate hydrolases"/>
    <property type="match status" value="1"/>
</dbReference>
<comment type="subcellular location">
    <subcellularLocation>
        <location evidence="10">Cytoplasm</location>
    </subcellularLocation>
</comment>
<evidence type="ECO:0000256" key="10">
    <source>
        <dbReference type="HAMAP-Rule" id="MF_01820"/>
    </source>
</evidence>
<keyword evidence="3 10" id="KW-0479">Metal-binding</keyword>
<keyword evidence="1 10" id="KW-0963">Cytoplasm</keyword>
<sequence length="358" mass="39912">MNKTHSFCETLLTQPNPLKLLGWKPFFQQQLTLDDYEDTLFARVIAHHRSGYVVVSEQGETHLPIQASLPSMTVGDWVILNHQQQFSRLLERRSLFSRKAAGSKVAEQLIAANVDTVFIVCSVNHDFNLSRIERYLTLVNEADVEPVIVLTKADLCDDVDELKTQVQRLDPLLMVESVNGLDESSVSKLMSWCGEGQTVAFIGSSGVGKSTLVNTLLGEQEQETGGIREDDSKGRHTTTSRSIHLLPSGGVLMDTPGMREIQLTDCEAGVSETFSDIEALAEQCRFGDCQHQTEPGCAVQAAIEDGTLEMRRFTNYQKLLREQAHNGATLVKKRAQSKQFGKMVRNVVGEKRKRQQGY</sequence>
<dbReference type="GO" id="GO:0042274">
    <property type="term" value="P:ribosomal small subunit biogenesis"/>
    <property type="evidence" value="ECO:0007669"/>
    <property type="project" value="UniProtKB-UniRule"/>
</dbReference>
<feature type="binding site" evidence="10">
    <location>
        <position position="291"/>
    </location>
    <ligand>
        <name>Zn(2+)</name>
        <dbReference type="ChEBI" id="CHEBI:29105"/>
    </ligand>
</feature>
<dbReference type="PANTHER" id="PTHR32120">
    <property type="entry name" value="SMALL RIBOSOMAL SUBUNIT BIOGENESIS GTPASE RSGA"/>
    <property type="match status" value="1"/>
</dbReference>
<dbReference type="PROSITE" id="PS51721">
    <property type="entry name" value="G_CP"/>
    <property type="match status" value="1"/>
</dbReference>
<gene>
    <name evidence="10 14" type="primary">rsgA</name>
    <name evidence="14" type="ORF">THF1A12_20268</name>
</gene>
<dbReference type="HAMAP" id="MF_01820">
    <property type="entry name" value="GTPase_RsgA"/>
    <property type="match status" value="1"/>
</dbReference>
<evidence type="ECO:0000256" key="5">
    <source>
        <dbReference type="ARBA" id="ARBA00022741"/>
    </source>
</evidence>
<evidence type="ECO:0000256" key="3">
    <source>
        <dbReference type="ARBA" id="ARBA00022723"/>
    </source>
</evidence>
<evidence type="ECO:0000256" key="8">
    <source>
        <dbReference type="ARBA" id="ARBA00022884"/>
    </source>
</evidence>
<reference evidence="14" key="1">
    <citation type="submission" date="2022-01" db="EMBL/GenBank/DDBJ databases">
        <authorList>
            <person name="Lagorce A."/>
        </authorList>
    </citation>
    <scope>NUCLEOTIDE SEQUENCE</scope>
    <source>
        <strain evidence="14">Th15_F1_A12</strain>
    </source>
</reference>
<dbReference type="InterPro" id="IPR030378">
    <property type="entry name" value="G_CP_dom"/>
</dbReference>
<feature type="binding site" evidence="10">
    <location>
        <begin position="151"/>
        <end position="154"/>
    </location>
    <ligand>
        <name>GTP</name>
        <dbReference type="ChEBI" id="CHEBI:37565"/>
    </ligand>
</feature>
<evidence type="ECO:0000313" key="14">
    <source>
        <dbReference type="EMBL" id="CAH1586281.1"/>
    </source>
</evidence>
<comment type="caution">
    <text evidence="14">The sequence shown here is derived from an EMBL/GenBank/DDBJ whole genome shotgun (WGS) entry which is preliminary data.</text>
</comment>
<feature type="domain" description="CP-type G" evidence="13">
    <location>
        <begin position="106"/>
        <end position="261"/>
    </location>
</feature>
<organism evidence="14 15">
    <name type="scientific">Vibrio jasicida</name>
    <dbReference type="NCBI Taxonomy" id="766224"/>
    <lineage>
        <taxon>Bacteria</taxon>
        <taxon>Pseudomonadati</taxon>
        <taxon>Pseudomonadota</taxon>
        <taxon>Gammaproteobacteria</taxon>
        <taxon>Vibrionales</taxon>
        <taxon>Vibrionaceae</taxon>
        <taxon>Vibrio</taxon>
    </lineage>
</organism>
<protein>
    <recommendedName>
        <fullName evidence="10">Small ribosomal subunit biogenesis GTPase RsgA</fullName>
        <ecNumber evidence="10">3.6.1.-</ecNumber>
    </recommendedName>
</protein>
<evidence type="ECO:0000256" key="4">
    <source>
        <dbReference type="ARBA" id="ARBA00022730"/>
    </source>
</evidence>
<dbReference type="EC" id="3.6.1.-" evidence="10"/>
<keyword evidence="8 10" id="KW-0694">RNA-binding</keyword>
<evidence type="ECO:0000259" key="12">
    <source>
        <dbReference type="PROSITE" id="PS50936"/>
    </source>
</evidence>
<dbReference type="Proteomes" id="UP001295462">
    <property type="component" value="Unassembled WGS sequence"/>
</dbReference>
<feature type="binding site" evidence="10">
    <location>
        <position position="297"/>
    </location>
    <ligand>
        <name>Zn(2+)</name>
        <dbReference type="ChEBI" id="CHEBI:29105"/>
    </ligand>
</feature>
<evidence type="ECO:0000256" key="7">
    <source>
        <dbReference type="ARBA" id="ARBA00022833"/>
    </source>
</evidence>
<dbReference type="PANTHER" id="PTHR32120:SF10">
    <property type="entry name" value="SMALL RIBOSOMAL SUBUNIT BIOGENESIS GTPASE RSGA"/>
    <property type="match status" value="1"/>
</dbReference>
<comment type="subunit">
    <text evidence="10">Monomer. Associates with 30S ribosomal subunit, binds 16S rRNA.</text>
</comment>
<evidence type="ECO:0000256" key="2">
    <source>
        <dbReference type="ARBA" id="ARBA00022517"/>
    </source>
</evidence>
<dbReference type="CDD" id="cd01854">
    <property type="entry name" value="YjeQ_EngC"/>
    <property type="match status" value="1"/>
</dbReference>
<dbReference type="NCBIfam" id="TIGR00157">
    <property type="entry name" value="ribosome small subunit-dependent GTPase A"/>
    <property type="match status" value="1"/>
</dbReference>
<dbReference type="GO" id="GO:0046872">
    <property type="term" value="F:metal ion binding"/>
    <property type="evidence" value="ECO:0007669"/>
    <property type="project" value="UniProtKB-KW"/>
</dbReference>
<keyword evidence="5 10" id="KW-0547">Nucleotide-binding</keyword>
<dbReference type="GO" id="GO:0019843">
    <property type="term" value="F:rRNA binding"/>
    <property type="evidence" value="ECO:0007669"/>
    <property type="project" value="UniProtKB-KW"/>
</dbReference>
<comment type="cofactor">
    <cofactor evidence="10">
        <name>Zn(2+)</name>
        <dbReference type="ChEBI" id="CHEBI:29105"/>
    </cofactor>
    <text evidence="10">Binds 1 zinc ion per subunit.</text>
</comment>
<feature type="domain" description="EngC GTPase" evidence="12">
    <location>
        <begin position="112"/>
        <end position="259"/>
    </location>
</feature>
<evidence type="ECO:0000256" key="11">
    <source>
        <dbReference type="SAM" id="MobiDB-lite"/>
    </source>
</evidence>